<dbReference type="Gene3D" id="1.10.274.10">
    <property type="entry name" value="PtsI, HPr-binding domain"/>
    <property type="match status" value="1"/>
</dbReference>
<evidence type="ECO:0000256" key="6">
    <source>
        <dbReference type="ARBA" id="ARBA00012232"/>
    </source>
</evidence>
<proteinExistence type="inferred from homology"/>
<dbReference type="SUPFAM" id="SSF52009">
    <property type="entry name" value="Phosphohistidine domain"/>
    <property type="match status" value="1"/>
</dbReference>
<dbReference type="Pfam" id="PF02896">
    <property type="entry name" value="PEP-utilizers_C"/>
    <property type="match status" value="1"/>
</dbReference>
<dbReference type="Proteomes" id="UP000823915">
    <property type="component" value="Unassembled WGS sequence"/>
</dbReference>
<keyword evidence="8 17" id="KW-0813">Transport</keyword>
<dbReference type="PROSITE" id="PS00742">
    <property type="entry name" value="PEP_ENZYMES_2"/>
    <property type="match status" value="1"/>
</dbReference>
<keyword evidence="14 17" id="KW-0418">Kinase</keyword>
<evidence type="ECO:0000313" key="26">
    <source>
        <dbReference type="Proteomes" id="UP000823915"/>
    </source>
</evidence>
<keyword evidence="15 17" id="KW-0460">Magnesium</keyword>
<keyword evidence="21" id="KW-0175">Coiled coil</keyword>
<dbReference type="NCBIfam" id="TIGR01417">
    <property type="entry name" value="PTS_I_fam"/>
    <property type="match status" value="1"/>
</dbReference>
<evidence type="ECO:0000259" key="24">
    <source>
        <dbReference type="Pfam" id="PF05524"/>
    </source>
</evidence>
<dbReference type="GO" id="GO:0016301">
    <property type="term" value="F:kinase activity"/>
    <property type="evidence" value="ECO:0007669"/>
    <property type="project" value="UniProtKB-KW"/>
</dbReference>
<dbReference type="InterPro" id="IPR006318">
    <property type="entry name" value="PTS_EI-like"/>
</dbReference>
<evidence type="ECO:0000256" key="16">
    <source>
        <dbReference type="ARBA" id="ARBA00033235"/>
    </source>
</evidence>
<evidence type="ECO:0000256" key="18">
    <source>
        <dbReference type="PIRSR" id="PIRSR000732-1"/>
    </source>
</evidence>
<feature type="active site" description="Tele-phosphohistidine intermediate" evidence="18">
    <location>
        <position position="189"/>
    </location>
</feature>
<feature type="binding site" evidence="19">
    <location>
        <position position="332"/>
    </location>
    <ligand>
        <name>phosphoenolpyruvate</name>
        <dbReference type="ChEBI" id="CHEBI:58702"/>
    </ligand>
</feature>
<feature type="binding site" evidence="20">
    <location>
        <position position="431"/>
    </location>
    <ligand>
        <name>Mg(2+)</name>
        <dbReference type="ChEBI" id="CHEBI:18420"/>
    </ligand>
</feature>
<dbReference type="Pfam" id="PF05524">
    <property type="entry name" value="PEP-utilisers_N"/>
    <property type="match status" value="1"/>
</dbReference>
<sequence>MERVYRGIGASPGIGIGRVLIYREPELAGWSETIEDTERELERYRAAVREFSARAEERAEGFELAVGAQQAEILRSQAAMSLDPVLAERIEKKIILGKPAEAALDDECRRFIESFAASSEEVLRLRAADVRDLRDGLLRILLGLPETDLSHLPPSTVLIADDLSLAAVSSLDPANVVGIVLSHSGQVSHCAILARALEIPAVVGTPGVFEALSGGEVAVVDGTKGEVHLGLSPNKLVGWGRNREQFRLLRDSLREFIGKETHTAEGVPLCLEANIGSENDVLRAQEYGIDGVGLFRTEFMFQSRDYFPTEEEQFQVYQRIALALQGRPLTLRTLDAGGDKLLPYLHHPQEENPELGCRGIRLCLREERMFRTQLRAILRASAFGNVRMMLPLITSVDELRHVRALVAQCREELAREGLPCGRDLPLGVMIETPAAVVMARLLAREADFFSIGTNDLTQYVMAADRKNTQVAGYYSHYDPAVVRSVEQIAQAAREGGIPVAVCGEAAADPLYLPLLLSFGVRELSVLPAALLPTRKAVSRWSLEEAHAVAARALELETENQVRAWLEENKRL</sequence>
<dbReference type="SUPFAM" id="SSF47831">
    <property type="entry name" value="Enzyme I of the PEP:sugar phosphotransferase system HPr-binding (sub)domain"/>
    <property type="match status" value="1"/>
</dbReference>
<evidence type="ECO:0000256" key="15">
    <source>
        <dbReference type="ARBA" id="ARBA00022842"/>
    </source>
</evidence>
<feature type="domain" description="PEP-utilising enzyme mobile" evidence="22">
    <location>
        <begin position="153"/>
        <end position="225"/>
    </location>
</feature>
<protein>
    <recommendedName>
        <fullName evidence="7 17">Phosphoenolpyruvate-protein phosphotransferase</fullName>
        <ecNumber evidence="6 17">2.7.3.9</ecNumber>
    </recommendedName>
    <alternativeName>
        <fullName evidence="16 17">Phosphotransferase system, enzyme I</fullName>
    </alternativeName>
</protein>
<dbReference type="Gene3D" id="3.20.20.60">
    <property type="entry name" value="Phosphoenolpyruvate-binding domains"/>
    <property type="match status" value="1"/>
</dbReference>
<evidence type="ECO:0000259" key="23">
    <source>
        <dbReference type="Pfam" id="PF02896"/>
    </source>
</evidence>
<gene>
    <name evidence="25" type="primary">ptsP</name>
    <name evidence="25" type="ORF">H9838_00090</name>
</gene>
<comment type="caution">
    <text evidence="25">The sequence shown here is derived from an EMBL/GenBank/DDBJ whole genome shotgun (WGS) entry which is preliminary data.</text>
</comment>
<dbReference type="GO" id="GO:0009401">
    <property type="term" value="P:phosphoenolpyruvate-dependent sugar phosphotransferase system"/>
    <property type="evidence" value="ECO:0007669"/>
    <property type="project" value="UniProtKB-KW"/>
</dbReference>
<dbReference type="InterPro" id="IPR015813">
    <property type="entry name" value="Pyrv/PenolPyrv_kinase-like_dom"/>
</dbReference>
<feature type="binding site" evidence="19">
    <location>
        <begin position="454"/>
        <end position="455"/>
    </location>
    <ligand>
        <name>phosphoenolpyruvate</name>
        <dbReference type="ChEBI" id="CHEBI:58702"/>
    </ligand>
</feature>
<feature type="binding site" evidence="20">
    <location>
        <position position="455"/>
    </location>
    <ligand>
        <name>Mg(2+)</name>
        <dbReference type="ChEBI" id="CHEBI:18420"/>
    </ligand>
</feature>
<feature type="active site" description="Proton donor" evidence="18">
    <location>
        <position position="502"/>
    </location>
</feature>
<feature type="coiled-coil region" evidence="21">
    <location>
        <begin position="27"/>
        <end position="54"/>
    </location>
</feature>
<evidence type="ECO:0000256" key="5">
    <source>
        <dbReference type="ARBA" id="ARBA00007837"/>
    </source>
</evidence>
<evidence type="ECO:0000256" key="3">
    <source>
        <dbReference type="ARBA" id="ARBA00002728"/>
    </source>
</evidence>
<comment type="subcellular location">
    <subcellularLocation>
        <location evidence="4 17">Cytoplasm</location>
    </subcellularLocation>
</comment>
<dbReference type="InterPro" id="IPR008731">
    <property type="entry name" value="PTS_EIN"/>
</dbReference>
<evidence type="ECO:0000256" key="4">
    <source>
        <dbReference type="ARBA" id="ARBA00004496"/>
    </source>
</evidence>
<dbReference type="InterPro" id="IPR008279">
    <property type="entry name" value="PEP-util_enz_mobile_dom"/>
</dbReference>
<evidence type="ECO:0000256" key="2">
    <source>
        <dbReference type="ARBA" id="ARBA00001946"/>
    </source>
</evidence>
<dbReference type="InterPro" id="IPR024692">
    <property type="entry name" value="PTS_EI"/>
</dbReference>
<reference evidence="25" key="2">
    <citation type="submission" date="2021-04" db="EMBL/GenBank/DDBJ databases">
        <authorList>
            <person name="Gilroy R."/>
        </authorList>
    </citation>
    <scope>NUCLEOTIDE SEQUENCE</scope>
    <source>
        <strain evidence="25">1282</strain>
    </source>
</reference>
<name>A0A9D2C004_9FIRM</name>
<evidence type="ECO:0000256" key="19">
    <source>
        <dbReference type="PIRSR" id="PIRSR000732-2"/>
    </source>
</evidence>
<evidence type="ECO:0000256" key="17">
    <source>
        <dbReference type="PIRNR" id="PIRNR000732"/>
    </source>
</evidence>
<dbReference type="PIRSF" id="PIRSF000732">
    <property type="entry name" value="PTS_enzyme_I"/>
    <property type="match status" value="1"/>
</dbReference>
<dbReference type="InterPro" id="IPR036637">
    <property type="entry name" value="Phosphohistidine_dom_sf"/>
</dbReference>
<accession>A0A9D2C004</accession>
<dbReference type="InterPro" id="IPR050499">
    <property type="entry name" value="PEP-utilizing_PTS_enzyme"/>
</dbReference>
<evidence type="ECO:0000256" key="10">
    <source>
        <dbReference type="ARBA" id="ARBA00022597"/>
    </source>
</evidence>
<dbReference type="GO" id="GO:0046872">
    <property type="term" value="F:metal ion binding"/>
    <property type="evidence" value="ECO:0007669"/>
    <property type="project" value="UniProtKB-KW"/>
</dbReference>
<evidence type="ECO:0000256" key="20">
    <source>
        <dbReference type="PIRSR" id="PIRSR000732-3"/>
    </source>
</evidence>
<keyword evidence="13 17" id="KW-0479">Metal-binding</keyword>
<evidence type="ECO:0000256" key="1">
    <source>
        <dbReference type="ARBA" id="ARBA00000683"/>
    </source>
</evidence>
<dbReference type="InterPro" id="IPR040442">
    <property type="entry name" value="Pyrv_kinase-like_dom_sf"/>
</dbReference>
<evidence type="ECO:0000256" key="14">
    <source>
        <dbReference type="ARBA" id="ARBA00022777"/>
    </source>
</evidence>
<evidence type="ECO:0000256" key="13">
    <source>
        <dbReference type="ARBA" id="ARBA00022723"/>
    </source>
</evidence>
<evidence type="ECO:0000256" key="7">
    <source>
        <dbReference type="ARBA" id="ARBA00016544"/>
    </source>
</evidence>
<dbReference type="Gene3D" id="3.50.30.10">
    <property type="entry name" value="Phosphohistidine domain"/>
    <property type="match status" value="1"/>
</dbReference>
<evidence type="ECO:0000256" key="9">
    <source>
        <dbReference type="ARBA" id="ARBA00022490"/>
    </source>
</evidence>
<keyword evidence="12 17" id="KW-0598">Phosphotransferase system</keyword>
<organism evidence="25 26">
    <name type="scientific">Candidatus Acutalibacter pullistercoris</name>
    <dbReference type="NCBI Taxonomy" id="2838418"/>
    <lineage>
        <taxon>Bacteria</taxon>
        <taxon>Bacillati</taxon>
        <taxon>Bacillota</taxon>
        <taxon>Clostridia</taxon>
        <taxon>Eubacteriales</taxon>
        <taxon>Acutalibacteraceae</taxon>
        <taxon>Acutalibacter</taxon>
    </lineage>
</organism>
<evidence type="ECO:0000313" key="25">
    <source>
        <dbReference type="EMBL" id="HIY25556.1"/>
    </source>
</evidence>
<keyword evidence="10 17" id="KW-0762">Sugar transport</keyword>
<comment type="similarity">
    <text evidence="5 17">Belongs to the PEP-utilizing enzyme family.</text>
</comment>
<reference evidence="25" key="1">
    <citation type="journal article" date="2021" name="PeerJ">
        <title>Extensive microbial diversity within the chicken gut microbiome revealed by metagenomics and culture.</title>
        <authorList>
            <person name="Gilroy R."/>
            <person name="Ravi A."/>
            <person name="Getino M."/>
            <person name="Pursley I."/>
            <person name="Horton D.L."/>
            <person name="Alikhan N.F."/>
            <person name="Baker D."/>
            <person name="Gharbi K."/>
            <person name="Hall N."/>
            <person name="Watson M."/>
            <person name="Adriaenssens E.M."/>
            <person name="Foster-Nyarko E."/>
            <person name="Jarju S."/>
            <person name="Secka A."/>
            <person name="Antonio M."/>
            <person name="Oren A."/>
            <person name="Chaudhuri R.R."/>
            <person name="La Ragione R."/>
            <person name="Hildebrand F."/>
            <person name="Pallen M.J."/>
        </authorList>
    </citation>
    <scope>NUCLEOTIDE SEQUENCE</scope>
    <source>
        <strain evidence="25">1282</strain>
    </source>
</reference>
<keyword evidence="11 17" id="KW-0808">Transferase</keyword>
<dbReference type="GO" id="GO:0008965">
    <property type="term" value="F:phosphoenolpyruvate-protein phosphotransferase activity"/>
    <property type="evidence" value="ECO:0007669"/>
    <property type="project" value="UniProtKB-EC"/>
</dbReference>
<evidence type="ECO:0000256" key="12">
    <source>
        <dbReference type="ARBA" id="ARBA00022683"/>
    </source>
</evidence>
<feature type="domain" description="Phosphotransferase system enzyme I N-terminal" evidence="24">
    <location>
        <begin position="6"/>
        <end position="126"/>
    </location>
</feature>
<feature type="domain" description="PEP-utilising enzyme C-terminal" evidence="23">
    <location>
        <begin position="257"/>
        <end position="539"/>
    </location>
</feature>
<comment type="cofactor">
    <cofactor evidence="2 17 20">
        <name>Mg(2+)</name>
        <dbReference type="ChEBI" id="CHEBI:18420"/>
    </cofactor>
</comment>
<dbReference type="InterPro" id="IPR000121">
    <property type="entry name" value="PEP_util_C"/>
</dbReference>
<dbReference type="InterPro" id="IPR036618">
    <property type="entry name" value="PtsI_HPr-bd_sf"/>
</dbReference>
<dbReference type="EC" id="2.7.3.9" evidence="6 17"/>
<dbReference type="InterPro" id="IPR023151">
    <property type="entry name" value="PEP_util_CS"/>
</dbReference>
<comment type="catalytic activity">
    <reaction evidence="1 17">
        <text>L-histidyl-[protein] + phosphoenolpyruvate = N(pros)-phospho-L-histidyl-[protein] + pyruvate</text>
        <dbReference type="Rhea" id="RHEA:23880"/>
        <dbReference type="Rhea" id="RHEA-COMP:9745"/>
        <dbReference type="Rhea" id="RHEA-COMP:9746"/>
        <dbReference type="ChEBI" id="CHEBI:15361"/>
        <dbReference type="ChEBI" id="CHEBI:29979"/>
        <dbReference type="ChEBI" id="CHEBI:58702"/>
        <dbReference type="ChEBI" id="CHEBI:64837"/>
        <dbReference type="EC" id="2.7.3.9"/>
    </reaction>
</comment>
<evidence type="ECO:0000259" key="22">
    <source>
        <dbReference type="Pfam" id="PF00391"/>
    </source>
</evidence>
<dbReference type="PANTHER" id="PTHR46244:SF3">
    <property type="entry name" value="PHOSPHOENOLPYRUVATE-PROTEIN PHOSPHOTRANSFERASE"/>
    <property type="match status" value="1"/>
</dbReference>
<feature type="binding site" evidence="19">
    <location>
        <position position="465"/>
    </location>
    <ligand>
        <name>phosphoenolpyruvate</name>
        <dbReference type="ChEBI" id="CHEBI:58702"/>
    </ligand>
</feature>
<feature type="binding site" evidence="19">
    <location>
        <position position="296"/>
    </location>
    <ligand>
        <name>phosphoenolpyruvate</name>
        <dbReference type="ChEBI" id="CHEBI:58702"/>
    </ligand>
</feature>
<dbReference type="Pfam" id="PF00391">
    <property type="entry name" value="PEP-utilizers"/>
    <property type="match status" value="1"/>
</dbReference>
<dbReference type="PANTHER" id="PTHR46244">
    <property type="entry name" value="PHOSPHOENOLPYRUVATE-PROTEIN PHOSPHOTRANSFERASE"/>
    <property type="match status" value="1"/>
</dbReference>
<dbReference type="EMBL" id="DXDU01000004">
    <property type="protein sequence ID" value="HIY25556.1"/>
    <property type="molecule type" value="Genomic_DNA"/>
</dbReference>
<dbReference type="PRINTS" id="PR01736">
    <property type="entry name" value="PHPHTRNFRASE"/>
</dbReference>
<comment type="function">
    <text evidence="3 17">General (non sugar-specific) component of the phosphoenolpyruvate-dependent sugar phosphotransferase system (sugar PTS). This major carbohydrate active-transport system catalyzes the phosphorylation of incoming sugar substrates concomitantly with their translocation across the cell membrane. Enzyme I transfers the phosphoryl group from phosphoenolpyruvate (PEP) to the phosphoryl carrier protein (HPr).</text>
</comment>
<evidence type="ECO:0000256" key="8">
    <source>
        <dbReference type="ARBA" id="ARBA00022448"/>
    </source>
</evidence>
<dbReference type="SUPFAM" id="SSF51621">
    <property type="entry name" value="Phosphoenolpyruvate/pyruvate domain"/>
    <property type="match status" value="1"/>
</dbReference>
<dbReference type="AlphaFoldDB" id="A0A9D2C004"/>
<evidence type="ECO:0000256" key="11">
    <source>
        <dbReference type="ARBA" id="ARBA00022679"/>
    </source>
</evidence>
<dbReference type="GO" id="GO:0005737">
    <property type="term" value="C:cytoplasm"/>
    <property type="evidence" value="ECO:0007669"/>
    <property type="project" value="UniProtKB-SubCell"/>
</dbReference>
<keyword evidence="9 17" id="KW-0963">Cytoplasm</keyword>
<evidence type="ECO:0000256" key="21">
    <source>
        <dbReference type="SAM" id="Coils"/>
    </source>
</evidence>